<gene>
    <name evidence="1" type="ORF">S1361_26445</name>
</gene>
<evidence type="ECO:0000313" key="2">
    <source>
        <dbReference type="Proteomes" id="UP000663908"/>
    </source>
</evidence>
<reference evidence="1 2" key="1">
    <citation type="submission" date="2021-03" db="EMBL/GenBank/DDBJ databases">
        <title>Complete genome sequence of Streptomyces cyanogenus S136, producer of anticancer angucycline landomycin A.</title>
        <authorList>
            <person name="Hrab P."/>
            <person name="Ruckert C."/>
            <person name="Busche T."/>
            <person name="Ostash I."/>
            <person name="Kalinowski J."/>
            <person name="Fedorenko V."/>
            <person name="Yushchuk O."/>
            <person name="Ostash B."/>
        </authorList>
    </citation>
    <scope>NUCLEOTIDE SEQUENCE [LARGE SCALE GENOMIC DNA]</scope>
    <source>
        <strain evidence="1 2">S136</strain>
    </source>
</reference>
<keyword evidence="2" id="KW-1185">Reference proteome</keyword>
<name>A0ABX7TYF3_STRCY</name>
<dbReference type="RefSeq" id="WP_208034427.1">
    <property type="nucleotide sequence ID" value="NZ_CP071839.1"/>
</dbReference>
<evidence type="ECO:0000313" key="1">
    <source>
        <dbReference type="EMBL" id="QTE00899.1"/>
    </source>
</evidence>
<dbReference type="EMBL" id="CP071839">
    <property type="protein sequence ID" value="QTE00899.1"/>
    <property type="molecule type" value="Genomic_DNA"/>
</dbReference>
<proteinExistence type="predicted"/>
<organism evidence="1 2">
    <name type="scientific">Streptomyces cyanogenus</name>
    <dbReference type="NCBI Taxonomy" id="80860"/>
    <lineage>
        <taxon>Bacteria</taxon>
        <taxon>Bacillati</taxon>
        <taxon>Actinomycetota</taxon>
        <taxon>Actinomycetes</taxon>
        <taxon>Kitasatosporales</taxon>
        <taxon>Streptomycetaceae</taxon>
        <taxon>Streptomyces</taxon>
    </lineage>
</organism>
<accession>A0ABX7TYF3</accession>
<sequence>MGVIYGASGVLGSGKAALHLEQGTGTEAVLAAASASGDRMGAALAAGLTLDTTPGATDRWVEAGDGSGMPGTPTAGQSAGSSLYGTQYDLYVGMPNGPGVYGSLYSTPWANVTGGTVQPVTTYAPGTGGLPAAGLRFGPLNDGSADPRTRDLCHRDLGGHRLPGVPAREPNPQVSAVPADQVTTHSAHRRTRGALCVVQPFSEFLRLTVRSDDGAVTTAPDPDRRG</sequence>
<dbReference type="Proteomes" id="UP000663908">
    <property type="component" value="Chromosome"/>
</dbReference>
<protein>
    <submittedName>
        <fullName evidence="1">Uncharacterized protein</fullName>
    </submittedName>
</protein>